<evidence type="ECO:0000313" key="3">
    <source>
        <dbReference type="Proteomes" id="UP001199106"/>
    </source>
</evidence>
<evidence type="ECO:0000313" key="2">
    <source>
        <dbReference type="EMBL" id="KAG9185791.1"/>
    </source>
</evidence>
<protein>
    <submittedName>
        <fullName evidence="2">Uncharacterized protein</fullName>
    </submittedName>
</protein>
<dbReference type="Proteomes" id="UP001199106">
    <property type="component" value="Unassembled WGS sequence"/>
</dbReference>
<dbReference type="EMBL" id="JAANER010000010">
    <property type="protein sequence ID" value="KAG9185791.1"/>
    <property type="molecule type" value="Genomic_DNA"/>
</dbReference>
<sequence>MKLFNTTLVLLLSLCNISVATVLLSASPDVDNPTSDAVRHYSPSHGTCFILLGIVEKKPQSVAGRESTAWVSLWDGATKSFEGLTWGDGEPIRAIITAHSIDSNPSGEALNIHGLFSPTDCFSIKWINPTPSAHQEWIVFNYSGGAVRAERSDDTDRDWDVATCNRTEWADTEWDESTTDRITRCWFKC</sequence>
<gene>
    <name evidence="2" type="ORF">G6011_07122</name>
</gene>
<keyword evidence="1" id="KW-0732">Signal</keyword>
<proteinExistence type="predicted"/>
<comment type="caution">
    <text evidence="2">The sequence shown here is derived from an EMBL/GenBank/DDBJ whole genome shotgun (WGS) entry which is preliminary data.</text>
</comment>
<accession>A0AAD4FAG1</accession>
<name>A0AAD4FAG1_9PLEO</name>
<reference evidence="2" key="1">
    <citation type="submission" date="2021-07" db="EMBL/GenBank/DDBJ databases">
        <title>Genome Resource of American Ginseng Black Spot Pathogen Alternaria panax.</title>
        <authorList>
            <person name="Qiu C."/>
            <person name="Wang W."/>
            <person name="Liu Z."/>
        </authorList>
    </citation>
    <scope>NUCLEOTIDE SEQUENCE</scope>
    <source>
        <strain evidence="2">BNCC115425</strain>
    </source>
</reference>
<keyword evidence="3" id="KW-1185">Reference proteome</keyword>
<organism evidence="2 3">
    <name type="scientific">Alternaria panax</name>
    <dbReference type="NCBI Taxonomy" id="48097"/>
    <lineage>
        <taxon>Eukaryota</taxon>
        <taxon>Fungi</taxon>
        <taxon>Dikarya</taxon>
        <taxon>Ascomycota</taxon>
        <taxon>Pezizomycotina</taxon>
        <taxon>Dothideomycetes</taxon>
        <taxon>Pleosporomycetidae</taxon>
        <taxon>Pleosporales</taxon>
        <taxon>Pleosporineae</taxon>
        <taxon>Pleosporaceae</taxon>
        <taxon>Alternaria</taxon>
        <taxon>Alternaria sect. Panax</taxon>
    </lineage>
</organism>
<dbReference type="AlphaFoldDB" id="A0AAD4FAG1"/>
<feature type="chain" id="PRO_5042196790" evidence="1">
    <location>
        <begin position="21"/>
        <end position="189"/>
    </location>
</feature>
<feature type="signal peptide" evidence="1">
    <location>
        <begin position="1"/>
        <end position="20"/>
    </location>
</feature>
<evidence type="ECO:0000256" key="1">
    <source>
        <dbReference type="SAM" id="SignalP"/>
    </source>
</evidence>